<gene>
    <name evidence="1" type="ORF">PsorP6_016334</name>
</gene>
<protein>
    <submittedName>
        <fullName evidence="1">Uncharacterized protein</fullName>
    </submittedName>
</protein>
<keyword evidence="2" id="KW-1185">Reference proteome</keyword>
<comment type="caution">
    <text evidence="1">The sequence shown here is derived from an EMBL/GenBank/DDBJ whole genome shotgun (WGS) entry which is preliminary data.</text>
</comment>
<evidence type="ECO:0000313" key="2">
    <source>
        <dbReference type="Proteomes" id="UP001163321"/>
    </source>
</evidence>
<evidence type="ECO:0000313" key="1">
    <source>
        <dbReference type="EMBL" id="KAI9906992.1"/>
    </source>
</evidence>
<sequence length="329" mass="37083">MALQRVLEAYRAMEPTKDLFERLQHQFARDQQWARREFQVLVKATSEIVLACLYDDGTGSSDANKLEAIQAEIDDDLVTTLMDFVVTPKVLDDSIQADAMHHVSYTVPPPPSSVTVTCRVASVMNDVGLKIWEASWLLAEYIIAHPSEFHDRKVVELGAGVGFTGLVLACVCRARWLRLSDHAPAVLQNLRYNVEINAKKFKCPVDVEPLEWATWELREQDDKRPDLLLAGDCVYDIAAFPALIHALESFFGQPAHGLPERVALFAATIRNHETFQAFLDQLAVHDIASADIILSTDTQLFSYPNRDQIRLCRLSKIKCLDVSQYEDVD</sequence>
<organism evidence="1 2">
    <name type="scientific">Peronosclerospora sorghi</name>
    <dbReference type="NCBI Taxonomy" id="230839"/>
    <lineage>
        <taxon>Eukaryota</taxon>
        <taxon>Sar</taxon>
        <taxon>Stramenopiles</taxon>
        <taxon>Oomycota</taxon>
        <taxon>Peronosporomycetes</taxon>
        <taxon>Peronosporales</taxon>
        <taxon>Peronosporaceae</taxon>
        <taxon>Peronosclerospora</taxon>
    </lineage>
</organism>
<dbReference type="EMBL" id="CM047587">
    <property type="protein sequence ID" value="KAI9906992.1"/>
    <property type="molecule type" value="Genomic_DNA"/>
</dbReference>
<reference evidence="1 2" key="1">
    <citation type="journal article" date="2022" name="bioRxiv">
        <title>The genome of the oomycete Peronosclerospora sorghi, a cosmopolitan pathogen of maize and sorghum, is inflated with dispersed pseudogenes.</title>
        <authorList>
            <person name="Fletcher K."/>
            <person name="Martin F."/>
            <person name="Isakeit T."/>
            <person name="Cavanaugh K."/>
            <person name="Magill C."/>
            <person name="Michelmore R."/>
        </authorList>
    </citation>
    <scope>NUCLEOTIDE SEQUENCE [LARGE SCALE GENOMIC DNA]</scope>
    <source>
        <strain evidence="1">P6</strain>
    </source>
</reference>
<dbReference type="Proteomes" id="UP001163321">
    <property type="component" value="Chromosome 8"/>
</dbReference>
<accession>A0ACC0VKZ4</accession>
<name>A0ACC0VKZ4_9STRA</name>
<proteinExistence type="predicted"/>